<dbReference type="Proteomes" id="UP000095287">
    <property type="component" value="Unplaced"/>
</dbReference>
<reference evidence="2" key="1">
    <citation type="submission" date="2016-11" db="UniProtKB">
        <authorList>
            <consortium name="WormBaseParasite"/>
        </authorList>
    </citation>
    <scope>IDENTIFICATION</scope>
</reference>
<evidence type="ECO:0000313" key="1">
    <source>
        <dbReference type="Proteomes" id="UP000095287"/>
    </source>
</evidence>
<keyword evidence="1" id="KW-1185">Reference proteome</keyword>
<accession>A0A1I7ZFD7</accession>
<name>A0A1I7ZFD7_9BILA</name>
<dbReference type="AlphaFoldDB" id="A0A1I7ZFD7"/>
<sequence>MKLDKFKRFPNGRQQISCTPACSVCLLHNTNWTLAIFIALQKNRQSYGSTTPEHDIASINQRNGLFIGTSSFKRGASYPNLMKHDLNGSVIKLCVRERVASFFAGIP</sequence>
<evidence type="ECO:0000313" key="2">
    <source>
        <dbReference type="WBParaSite" id="L893_g25985.t1"/>
    </source>
</evidence>
<dbReference type="WBParaSite" id="L893_g25985.t1">
    <property type="protein sequence ID" value="L893_g25985.t1"/>
    <property type="gene ID" value="L893_g25985"/>
</dbReference>
<organism evidence="1 2">
    <name type="scientific">Steinernema glaseri</name>
    <dbReference type="NCBI Taxonomy" id="37863"/>
    <lineage>
        <taxon>Eukaryota</taxon>
        <taxon>Metazoa</taxon>
        <taxon>Ecdysozoa</taxon>
        <taxon>Nematoda</taxon>
        <taxon>Chromadorea</taxon>
        <taxon>Rhabditida</taxon>
        <taxon>Tylenchina</taxon>
        <taxon>Panagrolaimomorpha</taxon>
        <taxon>Strongyloidoidea</taxon>
        <taxon>Steinernematidae</taxon>
        <taxon>Steinernema</taxon>
    </lineage>
</organism>
<protein>
    <submittedName>
        <fullName evidence="2">Restriction endonuclease type IV Mrr domain-containing protein</fullName>
    </submittedName>
</protein>
<proteinExistence type="predicted"/>